<name>A0ABS8Y3D5_9BURK</name>
<gene>
    <name evidence="1" type="ORF">LXT13_24420</name>
</gene>
<accession>A0ABS8Y3D5</accession>
<sequence length="468" mass="52438">MPPSFYRPLRRWLLRYAKSMDTAAMLDRSAKSALRTAAAAAKHSRAYRKLLAEQGISPDQIGATVTLSDLPVLTKESTFGRFPLDDLARPIAVTEIADVLTSSGRGGNSFGYKLTTRKEHDGSWFDIDLGLQDMFDIDSMPTLVVNCLPMGVIFQSRATTIANLSVREDMACSILRDVGPRFKQTLLCTDPVFIRQLLAQGRRIGLDWRALNTSVILGEEVLVEAQRDFFAAEMGISLDSNPHRTIGSTYGMGEIGLNLLFETRETIRMRRHQWQRSNDRHHMSLHDSATPNLFCFNPLRCHPEIVNPRPDGFGELVFTLLKTDATIPLPRYSSGDLARLIPREEAQTWATAAGTTPPWLPMLALHGRIKDRPGTLPSVERIKEWLYASHDIAQQLTGAFRMQGIDNDRIRITVQASPESTSAATLASQLIELLDEPSRRMLDLTIVSADAFPWRPALDFERKFAYLS</sequence>
<dbReference type="PANTHER" id="PTHR43845:SF1">
    <property type="entry name" value="BLR5969 PROTEIN"/>
    <property type="match status" value="1"/>
</dbReference>
<dbReference type="EMBL" id="JAJTWU010000011">
    <property type="protein sequence ID" value="MCE4557541.1"/>
    <property type="molecule type" value="Genomic_DNA"/>
</dbReference>
<evidence type="ECO:0000313" key="1">
    <source>
        <dbReference type="EMBL" id="MCE4557541.1"/>
    </source>
</evidence>
<dbReference type="SUPFAM" id="SSF56801">
    <property type="entry name" value="Acetyl-CoA synthetase-like"/>
    <property type="match status" value="1"/>
</dbReference>
<keyword evidence="2" id="KW-1185">Reference proteome</keyword>
<dbReference type="PANTHER" id="PTHR43845">
    <property type="entry name" value="BLR5969 PROTEIN"/>
    <property type="match status" value="1"/>
</dbReference>
<evidence type="ECO:0000313" key="2">
    <source>
        <dbReference type="Proteomes" id="UP001200741"/>
    </source>
</evidence>
<dbReference type="Proteomes" id="UP001200741">
    <property type="component" value="Unassembled WGS sequence"/>
</dbReference>
<proteinExistence type="predicted"/>
<reference evidence="1 2" key="1">
    <citation type="submission" date="2021-12" db="EMBL/GenBank/DDBJ databases">
        <title>Genome seq of P8.</title>
        <authorList>
            <person name="Seo T."/>
        </authorList>
    </citation>
    <scope>NUCLEOTIDE SEQUENCE [LARGE SCALE GENOMIC DNA]</scope>
    <source>
        <strain evidence="1 2">P8</strain>
    </source>
</reference>
<dbReference type="Gene3D" id="3.40.50.12780">
    <property type="entry name" value="N-terminal domain of ligase-like"/>
    <property type="match status" value="1"/>
</dbReference>
<organism evidence="1 2">
    <name type="scientific">Pelomonas cellulosilytica</name>
    <dbReference type="NCBI Taxonomy" id="2906762"/>
    <lineage>
        <taxon>Bacteria</taxon>
        <taxon>Pseudomonadati</taxon>
        <taxon>Pseudomonadota</taxon>
        <taxon>Betaproteobacteria</taxon>
        <taxon>Burkholderiales</taxon>
        <taxon>Sphaerotilaceae</taxon>
        <taxon>Roseateles</taxon>
    </lineage>
</organism>
<dbReference type="RefSeq" id="WP_233374925.1">
    <property type="nucleotide sequence ID" value="NZ_JAJTWU010000011.1"/>
</dbReference>
<comment type="caution">
    <text evidence="1">The sequence shown here is derived from an EMBL/GenBank/DDBJ whole genome shotgun (WGS) entry which is preliminary data.</text>
</comment>
<protein>
    <submittedName>
        <fullName evidence="1">Uncharacterized protein</fullName>
    </submittedName>
</protein>
<dbReference type="InterPro" id="IPR042099">
    <property type="entry name" value="ANL_N_sf"/>
</dbReference>